<dbReference type="InterPro" id="IPR042259">
    <property type="entry name" value="Raco-like_middle_sf"/>
</dbReference>
<dbReference type="InterPro" id="IPR043129">
    <property type="entry name" value="ATPase_NBD"/>
</dbReference>
<dbReference type="InterPro" id="IPR001041">
    <property type="entry name" value="2Fe-2S_ferredoxin-type"/>
</dbReference>
<proteinExistence type="predicted"/>
<feature type="domain" description="2Fe-2S ferredoxin-type" evidence="1">
    <location>
        <begin position="66"/>
        <end position="155"/>
    </location>
</feature>
<dbReference type="GO" id="GO:0051536">
    <property type="term" value="F:iron-sulfur cluster binding"/>
    <property type="evidence" value="ECO:0007669"/>
    <property type="project" value="InterPro"/>
</dbReference>
<dbReference type="Pfam" id="PF17651">
    <property type="entry name" value="Raco_middle"/>
    <property type="match status" value="1"/>
</dbReference>
<dbReference type="Gene3D" id="3.10.20.880">
    <property type="match status" value="1"/>
</dbReference>
<dbReference type="EMBL" id="QZKU01000042">
    <property type="protein sequence ID" value="RJP23840.1"/>
    <property type="molecule type" value="Genomic_DNA"/>
</dbReference>
<comment type="caution">
    <text evidence="2">The sequence shown here is derived from an EMBL/GenBank/DDBJ whole genome shotgun (WGS) entry which is preliminary data.</text>
</comment>
<dbReference type="Gene3D" id="3.30.420.480">
    <property type="entry name" value="Domain of unknown function (DUF4445)"/>
    <property type="match status" value="1"/>
</dbReference>
<protein>
    <submittedName>
        <fullName evidence="2">DUF4445 domain-containing protein</fullName>
    </submittedName>
</protein>
<dbReference type="PANTHER" id="PTHR42895:SF2">
    <property type="entry name" value="IRON-SULFUR CLUSTER PROTEIN"/>
    <property type="match status" value="1"/>
</dbReference>
<dbReference type="CDD" id="cd19756">
    <property type="entry name" value="Bbox2"/>
    <property type="match status" value="1"/>
</dbReference>
<dbReference type="InterPro" id="IPR027980">
    <property type="entry name" value="RACo_C"/>
</dbReference>
<reference evidence="2 3" key="1">
    <citation type="journal article" date="2017" name="ISME J.">
        <title>Energy and carbon metabolisms in a deep terrestrial subsurface fluid microbial community.</title>
        <authorList>
            <person name="Momper L."/>
            <person name="Jungbluth S.P."/>
            <person name="Lee M.D."/>
            <person name="Amend J.P."/>
        </authorList>
    </citation>
    <scope>NUCLEOTIDE SEQUENCE [LARGE SCALE GENOMIC DNA]</scope>
    <source>
        <strain evidence="2">SURF_5</strain>
    </source>
</reference>
<dbReference type="InterPro" id="IPR012675">
    <property type="entry name" value="Beta-grasp_dom_sf"/>
</dbReference>
<dbReference type="InterPro" id="IPR036010">
    <property type="entry name" value="2Fe-2S_ferredoxin-like_sf"/>
</dbReference>
<evidence type="ECO:0000313" key="3">
    <source>
        <dbReference type="Proteomes" id="UP000265882"/>
    </source>
</evidence>
<name>A0A3A4P3B0_ABYX5</name>
<gene>
    <name evidence="2" type="ORF">C4520_05195</name>
</gene>
<sequence>MKCSNHPDREATFRCQKDDVYLCQECLTCRNPDIYCKYRTGCIIWEMQKYGEAELAPLQKESAKSFKVKFLPYEKEVVVQEGKTIFEGVEEAGLFLNNSCGGRGICGKCKVRIEGGKYLSASNPYLTPDEIKDGFTLACTTRVTDDLTVTIPPQSQRRKIKILDDAAAVTSVLCSSSTKLSPLTERASVDLPPPTIEDSSSDLDRVVRALRRAGHLSTFFRVDLPVIRKLGETLRKNDWRATISLYKDDGVCEIVDLKNTTTSGNGYGVAVDVGTTSVVTYLVNLSDGRVVAAASSQNAQVAHGEDVISRIVCTQSTPGCQEKLHRLIVGTLEGLLREIVTSAAVAPADIDSISIAGNTTMMHLLLQIDPQYIRREPYLPTATTFSVLRSKDIGLGYCPNAIVHIVPGNTAYVGGDIVAGVLASGMQRDPRTTLFIDVGTNGEIVLGNSDWLMTASCSAGPAFEGGGIRCGMRAEEGAIEHINIDPLTLAPTYEVNGDLPPRGICGSGMIDLLSAMLQADIIDRRGRFKERGANQYVRQSEAGPEYVLVPAEESELGEDIVFTQADVDTLMRSKAAIYAGFATMLARVGLTFAQIDRIMIAGGFGRYIKIPQAIAIGMLPDLEESKFQYLGNSAVQGAYQALLCHESRDECNRIAGMMTYLDFSTSQEFMDQYSAALFLPHTNLQLFSSAKNATIS</sequence>
<dbReference type="InterPro" id="IPR040506">
    <property type="entry name" value="RACo_linker"/>
</dbReference>
<dbReference type="CDD" id="cd00207">
    <property type="entry name" value="fer2"/>
    <property type="match status" value="1"/>
</dbReference>
<dbReference type="AlphaFoldDB" id="A0A3A4P3B0"/>
<dbReference type="SUPFAM" id="SSF54292">
    <property type="entry name" value="2Fe-2S ferredoxin-like"/>
    <property type="match status" value="1"/>
</dbReference>
<dbReference type="PROSITE" id="PS51085">
    <property type="entry name" value="2FE2S_FER_2"/>
    <property type="match status" value="1"/>
</dbReference>
<dbReference type="InterPro" id="IPR041414">
    <property type="entry name" value="Raco-like_middle"/>
</dbReference>
<evidence type="ECO:0000259" key="1">
    <source>
        <dbReference type="PROSITE" id="PS51085"/>
    </source>
</evidence>
<dbReference type="Gene3D" id="3.10.20.30">
    <property type="match status" value="1"/>
</dbReference>
<dbReference type="Proteomes" id="UP000265882">
    <property type="component" value="Unassembled WGS sequence"/>
</dbReference>
<dbReference type="Pfam" id="PF14574">
    <property type="entry name" value="RACo_C_ter"/>
    <property type="match status" value="1"/>
</dbReference>
<dbReference type="PANTHER" id="PTHR42895">
    <property type="entry name" value="IRON-SULFUR CLUSTER-BINDING PROTEIN-RELATED"/>
    <property type="match status" value="1"/>
</dbReference>
<organism evidence="2 3">
    <name type="scientific">Abyssobacteria bacterium (strain SURF_5)</name>
    <dbReference type="NCBI Taxonomy" id="2093360"/>
    <lineage>
        <taxon>Bacteria</taxon>
        <taxon>Pseudomonadati</taxon>
        <taxon>Candidatus Hydrogenedentota</taxon>
        <taxon>Candidatus Abyssobacteria</taxon>
    </lineage>
</organism>
<dbReference type="SUPFAM" id="SSF53067">
    <property type="entry name" value="Actin-like ATPase domain"/>
    <property type="match status" value="1"/>
</dbReference>
<evidence type="ECO:0000313" key="2">
    <source>
        <dbReference type="EMBL" id="RJP23840.1"/>
    </source>
</evidence>
<dbReference type="Pfam" id="PF00111">
    <property type="entry name" value="Fer2"/>
    <property type="match status" value="1"/>
</dbReference>
<accession>A0A3A4P3B0</accession>
<dbReference type="InterPro" id="IPR052911">
    <property type="entry name" value="Corrinoid_activation_enz"/>
</dbReference>
<dbReference type="Pfam" id="PF17650">
    <property type="entry name" value="RACo_linker"/>
    <property type="match status" value="1"/>
</dbReference>